<keyword evidence="6" id="KW-0482">Metalloprotease</keyword>
<feature type="binding site" evidence="9">
    <location>
        <position position="355"/>
    </location>
    <ligand>
        <name>Ca(2+)</name>
        <dbReference type="ChEBI" id="CHEBI:29108"/>
        <label>4</label>
    </ligand>
</feature>
<comment type="similarity">
    <text evidence="1">Belongs to the peptidase M10A family.</text>
</comment>
<keyword evidence="4" id="KW-0378">Hydrolase</keyword>
<feature type="short sequence motif" description="Cysteine switch" evidence="10">
    <location>
        <begin position="87"/>
        <end position="114"/>
    </location>
</feature>
<accession>A0A9Q1CE01</accession>
<evidence type="ECO:0000256" key="12">
    <source>
        <dbReference type="SAM" id="SignalP"/>
    </source>
</evidence>
<evidence type="ECO:0000256" key="9">
    <source>
        <dbReference type="PIRSR" id="PIRSR621190-2"/>
    </source>
</evidence>
<feature type="binding site" evidence="9">
    <location>
        <position position="218"/>
    </location>
    <ligand>
        <name>Ca(2+)</name>
        <dbReference type="ChEBI" id="CHEBI:29108"/>
        <label>1</label>
    </ligand>
</feature>
<feature type="binding site" evidence="9">
    <location>
        <position position="192"/>
    </location>
    <ligand>
        <name>Ca(2+)</name>
        <dbReference type="ChEBI" id="CHEBI:29108"/>
        <label>3</label>
    </ligand>
</feature>
<dbReference type="InterPro" id="IPR036365">
    <property type="entry name" value="PGBD-like_sf"/>
</dbReference>
<organism evidence="14 15">
    <name type="scientific">Holothuria leucospilota</name>
    <name type="common">Black long sea cucumber</name>
    <name type="synonym">Mertensiothuria leucospilota</name>
    <dbReference type="NCBI Taxonomy" id="206669"/>
    <lineage>
        <taxon>Eukaryota</taxon>
        <taxon>Metazoa</taxon>
        <taxon>Echinodermata</taxon>
        <taxon>Eleutherozoa</taxon>
        <taxon>Echinozoa</taxon>
        <taxon>Holothuroidea</taxon>
        <taxon>Aspidochirotacea</taxon>
        <taxon>Aspidochirotida</taxon>
        <taxon>Holothuriidae</taxon>
        <taxon>Holothuria</taxon>
    </lineage>
</organism>
<dbReference type="InterPro" id="IPR033739">
    <property type="entry name" value="M10A_MMP"/>
</dbReference>
<keyword evidence="3 8" id="KW-0479">Metal-binding</keyword>
<feature type="binding site" evidence="8">
    <location>
        <position position="240"/>
    </location>
    <ligand>
        <name>Zn(2+)</name>
        <dbReference type="ChEBI" id="CHEBI:29105"/>
        <label>2</label>
        <note>catalytic</note>
    </ligand>
</feature>
<evidence type="ECO:0000256" key="3">
    <source>
        <dbReference type="ARBA" id="ARBA00022723"/>
    </source>
</evidence>
<dbReference type="GO" id="GO:0008270">
    <property type="term" value="F:zinc ion binding"/>
    <property type="evidence" value="ECO:0007669"/>
    <property type="project" value="InterPro"/>
</dbReference>
<evidence type="ECO:0000256" key="8">
    <source>
        <dbReference type="PIRSR" id="PIRSR001191-2"/>
    </source>
</evidence>
<feature type="binding site" evidence="8">
    <location>
        <position position="250"/>
    </location>
    <ligand>
        <name>Zn(2+)</name>
        <dbReference type="ChEBI" id="CHEBI:29105"/>
        <label>2</label>
        <note>catalytic</note>
    </ligand>
</feature>
<keyword evidence="2" id="KW-0645">Protease</keyword>
<evidence type="ECO:0000256" key="10">
    <source>
        <dbReference type="PIRSR" id="PIRSR621190-5"/>
    </source>
</evidence>
<dbReference type="GO" id="GO:0005615">
    <property type="term" value="C:extracellular space"/>
    <property type="evidence" value="ECO:0007669"/>
    <property type="project" value="TreeGrafter"/>
</dbReference>
<feature type="binding site" evidence="9">
    <location>
        <position position="216"/>
    </location>
    <ligand>
        <name>Ca(2+)</name>
        <dbReference type="ChEBI" id="CHEBI:29108"/>
        <label>1</label>
    </ligand>
</feature>
<dbReference type="InterPro" id="IPR021190">
    <property type="entry name" value="Pept_M10A"/>
</dbReference>
<evidence type="ECO:0000256" key="6">
    <source>
        <dbReference type="ARBA" id="ARBA00023049"/>
    </source>
</evidence>
<dbReference type="GO" id="GO:0031012">
    <property type="term" value="C:extracellular matrix"/>
    <property type="evidence" value="ECO:0007669"/>
    <property type="project" value="InterPro"/>
</dbReference>
<feature type="binding site" description="in inhibited form" evidence="9">
    <location>
        <position position="89"/>
    </location>
    <ligand>
        <name>Zn(2+)</name>
        <dbReference type="ChEBI" id="CHEBI:29105"/>
        <label>2</label>
        <note>catalytic</note>
    </ligand>
</feature>
<feature type="binding site" evidence="9">
    <location>
        <position position="175"/>
    </location>
    <ligand>
        <name>Ca(2+)</name>
        <dbReference type="ChEBI" id="CHEBI:29108"/>
        <label>2</label>
    </ligand>
</feature>
<reference evidence="14" key="1">
    <citation type="submission" date="2021-10" db="EMBL/GenBank/DDBJ databases">
        <title>Tropical sea cucumber genome reveals ecological adaptation and Cuvierian tubules defense mechanism.</title>
        <authorList>
            <person name="Chen T."/>
        </authorList>
    </citation>
    <scope>NUCLEOTIDE SEQUENCE</scope>
    <source>
        <strain evidence="14">Nanhai2018</strain>
        <tissue evidence="14">Muscle</tissue>
    </source>
</reference>
<dbReference type="SUPFAM" id="SSF50923">
    <property type="entry name" value="Hemopexin-like domain"/>
    <property type="match status" value="1"/>
</dbReference>
<dbReference type="SUPFAM" id="SSF47090">
    <property type="entry name" value="PGBD-like"/>
    <property type="match status" value="1"/>
</dbReference>
<name>A0A9Q1CE01_HOLLE</name>
<feature type="binding site" evidence="9">
    <location>
        <position position="200"/>
    </location>
    <ligand>
        <name>Zn(2+)</name>
        <dbReference type="ChEBI" id="CHEBI:29105"/>
        <label>1</label>
    </ligand>
</feature>
<dbReference type="GO" id="GO:0006508">
    <property type="term" value="P:proteolysis"/>
    <property type="evidence" value="ECO:0007669"/>
    <property type="project" value="UniProtKB-KW"/>
</dbReference>
<protein>
    <submittedName>
        <fullName evidence="14">Matrix metalloproteinase-24</fullName>
    </submittedName>
</protein>
<evidence type="ECO:0000256" key="4">
    <source>
        <dbReference type="ARBA" id="ARBA00022801"/>
    </source>
</evidence>
<feature type="binding site" evidence="9">
    <location>
        <position position="209"/>
    </location>
    <ligand>
        <name>Ca(2+)</name>
        <dbReference type="ChEBI" id="CHEBI:29108"/>
        <label>2</label>
    </ligand>
</feature>
<feature type="binding site" evidence="9">
    <location>
        <position position="185"/>
    </location>
    <ligand>
        <name>Zn(2+)</name>
        <dbReference type="ChEBI" id="CHEBI:29105"/>
        <label>1</label>
    </ligand>
</feature>
<dbReference type="InterPro" id="IPR018487">
    <property type="entry name" value="Hemopexin-like_repeat"/>
</dbReference>
<gene>
    <name evidence="14" type="ORF">HOLleu_09810</name>
</gene>
<feature type="binding site" evidence="9">
    <location>
        <position position="310"/>
    </location>
    <ligand>
        <name>Ca(2+)</name>
        <dbReference type="ChEBI" id="CHEBI:29108"/>
        <label>4</label>
    </ligand>
</feature>
<feature type="binding site" evidence="9">
    <location>
        <position position="211"/>
    </location>
    <ligand>
        <name>Ca(2+)</name>
        <dbReference type="ChEBI" id="CHEBI:29108"/>
        <label>2</label>
    </ligand>
</feature>
<comment type="cofactor">
    <cofactor evidence="9">
        <name>Zn(2+)</name>
        <dbReference type="ChEBI" id="CHEBI:29105"/>
    </cofactor>
    <text evidence="9">Binds 2 Zn(2+) ions per subunit.</text>
</comment>
<dbReference type="InterPro" id="IPR024079">
    <property type="entry name" value="MetalloPept_cat_dom_sf"/>
</dbReference>
<evidence type="ECO:0000256" key="7">
    <source>
        <dbReference type="PIRSR" id="PIRSR001191-1"/>
    </source>
</evidence>
<dbReference type="InterPro" id="IPR006026">
    <property type="entry name" value="Peptidase_Metallo"/>
</dbReference>
<feature type="binding site" evidence="9">
    <location>
        <position position="213"/>
    </location>
    <ligand>
        <name>Zn(2+)</name>
        <dbReference type="ChEBI" id="CHEBI:29105"/>
        <label>1</label>
    </ligand>
</feature>
<evidence type="ECO:0000256" key="11">
    <source>
        <dbReference type="PROSITE-ProRule" id="PRU01011"/>
    </source>
</evidence>
<dbReference type="SMART" id="SM00120">
    <property type="entry name" value="HX"/>
    <property type="match status" value="4"/>
</dbReference>
<dbReference type="PIRSF" id="PIRSF001191">
    <property type="entry name" value="Peptidase_M10A_matrix"/>
    <property type="match status" value="1"/>
</dbReference>
<dbReference type="OrthoDB" id="406838at2759"/>
<evidence type="ECO:0000256" key="2">
    <source>
        <dbReference type="ARBA" id="ARBA00022670"/>
    </source>
</evidence>
<keyword evidence="12" id="KW-0732">Signal</keyword>
<keyword evidence="9" id="KW-0106">Calcium</keyword>
<dbReference type="PRINTS" id="PR00138">
    <property type="entry name" value="MATRIXIN"/>
</dbReference>
<dbReference type="GO" id="GO:0004222">
    <property type="term" value="F:metalloendopeptidase activity"/>
    <property type="evidence" value="ECO:0007669"/>
    <property type="project" value="InterPro"/>
</dbReference>
<dbReference type="SMART" id="SM00235">
    <property type="entry name" value="ZnMc"/>
    <property type="match status" value="1"/>
</dbReference>
<evidence type="ECO:0000256" key="1">
    <source>
        <dbReference type="ARBA" id="ARBA00010370"/>
    </source>
</evidence>
<feature type="binding site" evidence="9">
    <location>
        <position position="141"/>
    </location>
    <ligand>
        <name>Ca(2+)</name>
        <dbReference type="ChEBI" id="CHEBI:29108"/>
        <label>1</label>
    </ligand>
</feature>
<keyword evidence="5 8" id="KW-0862">Zinc</keyword>
<dbReference type="SUPFAM" id="SSF55486">
    <property type="entry name" value="Metalloproteases ('zincins'), catalytic domain"/>
    <property type="match status" value="1"/>
</dbReference>
<feature type="binding site" evidence="8">
    <location>
        <position position="244"/>
    </location>
    <ligand>
        <name>Zn(2+)</name>
        <dbReference type="ChEBI" id="CHEBI:29105"/>
        <label>2</label>
        <note>catalytic</note>
    </ligand>
</feature>
<dbReference type="AlphaFoldDB" id="A0A9Q1CE01"/>
<proteinExistence type="inferred from homology"/>
<evidence type="ECO:0000313" key="15">
    <source>
        <dbReference type="Proteomes" id="UP001152320"/>
    </source>
</evidence>
<dbReference type="PANTHER" id="PTHR10201">
    <property type="entry name" value="MATRIX METALLOPROTEINASE"/>
    <property type="match status" value="1"/>
</dbReference>
<dbReference type="InterPro" id="IPR036375">
    <property type="entry name" value="Hemopexin-like_dom_sf"/>
</dbReference>
<feature type="repeat" description="Hemopexin" evidence="11">
    <location>
        <begin position="351"/>
        <end position="398"/>
    </location>
</feature>
<feature type="binding site" evidence="9">
    <location>
        <position position="193"/>
    </location>
    <ligand>
        <name>Ca(2+)</name>
        <dbReference type="ChEBI" id="CHEBI:29108"/>
        <label>3</label>
    </ligand>
</feature>
<feature type="active site" evidence="7">
    <location>
        <position position="241"/>
    </location>
</feature>
<evidence type="ECO:0000256" key="5">
    <source>
        <dbReference type="ARBA" id="ARBA00022833"/>
    </source>
</evidence>
<feature type="binding site" evidence="9">
    <location>
        <position position="195"/>
    </location>
    <ligand>
        <name>Ca(2+)</name>
        <dbReference type="ChEBI" id="CHEBI:29108"/>
        <label>3</label>
    </ligand>
</feature>
<feature type="binding site" evidence="9">
    <location>
        <position position="215"/>
    </location>
    <ligand>
        <name>Ca(2+)</name>
        <dbReference type="ChEBI" id="CHEBI:29108"/>
        <label>3</label>
    </ligand>
</feature>
<dbReference type="CDD" id="cd04278">
    <property type="entry name" value="ZnMc_MMP"/>
    <property type="match status" value="1"/>
</dbReference>
<comment type="caution">
    <text evidence="14">The sequence shown here is derived from an EMBL/GenBank/DDBJ whole genome shotgun (WGS) entry which is preliminary data.</text>
</comment>
<dbReference type="Proteomes" id="UP001152320">
    <property type="component" value="Chromosome 4"/>
</dbReference>
<evidence type="ECO:0000259" key="13">
    <source>
        <dbReference type="SMART" id="SM00235"/>
    </source>
</evidence>
<sequence length="530" mass="58375">MARTSSILMFFLSSFALTETAPHYRHVTTDDAQEQIKIWLVKYGYLRHSEDVTSLEHINAIANMQSFYKLPITGVVGSEEYFIMQQPRCGFPDMVGKGDAWNAVQVAPRASGRVRRFSINRERQRWSSNFVTYRFINFTSDLPSSQQSEAVEKAAQKWSAVSGLTISKSSSSTADIDLSFNRQTHGDPFSFDGRSGILAHAFFPGGGLGGDIHFDDDEFFTTERINPGAVGTDFTYVTLHELGHSLGLDHSNIPEAVMSTTFVATTADIQLHRDDIAGIQFLYGAPPGGTVVTSGEVDPPAEPICAKVYDAVAATGAALFFFHENRLFQANDAFVSHIQPLSLEVVFPGGPTSVDAAFVSGDSVVTLFKGSTYWKYDLNNLQLDPSTPSSISDFGLSTTSIDAVSNTFGRLSFFKDNLYWTYFSTTGLAGPFSIQGTWSQVTVSSSSPLTSVFYRQSDDRMYFVRGSEYWAYNSQRQLVDSGNFNTVTQNLCRWCQARPGSDSSQLTFAPKVLLTSIVISGLFQSWIITG</sequence>
<feature type="binding site" evidence="9">
    <location>
        <position position="218"/>
    </location>
    <ligand>
        <name>Ca(2+)</name>
        <dbReference type="ChEBI" id="CHEBI:29108"/>
        <label>3</label>
    </ligand>
</feature>
<dbReference type="Pfam" id="PF00045">
    <property type="entry name" value="Hemopexin"/>
    <property type="match status" value="1"/>
</dbReference>
<dbReference type="Gene3D" id="3.40.390.10">
    <property type="entry name" value="Collagenase (Catalytic Domain)"/>
    <property type="match status" value="1"/>
</dbReference>
<dbReference type="InterPro" id="IPR001818">
    <property type="entry name" value="Pept_M10_metallopeptidase"/>
</dbReference>
<feature type="domain" description="Peptidase metallopeptidase" evidence="13">
    <location>
        <begin position="122"/>
        <end position="285"/>
    </location>
</feature>
<dbReference type="Gene3D" id="2.110.10.10">
    <property type="entry name" value="Hemopexin-like domain"/>
    <property type="match status" value="1"/>
</dbReference>
<feature type="binding site" evidence="9">
    <location>
        <position position="258"/>
    </location>
    <ligand>
        <name>Zn(2+)</name>
        <dbReference type="ChEBI" id="CHEBI:29105"/>
        <label>2</label>
        <note>catalytic</note>
    </ligand>
</feature>
<comment type="cofactor">
    <cofactor evidence="9">
        <name>Ca(2+)</name>
        <dbReference type="ChEBI" id="CHEBI:29108"/>
    </cofactor>
    <text evidence="9">Can bind about 5 Ca(2+) ions per subunit.</text>
</comment>
<evidence type="ECO:0000313" key="14">
    <source>
        <dbReference type="EMBL" id="KAJ8042924.1"/>
    </source>
</evidence>
<feature type="chain" id="PRO_5040353930" evidence="12">
    <location>
        <begin position="21"/>
        <end position="530"/>
    </location>
</feature>
<feature type="signal peptide" evidence="12">
    <location>
        <begin position="1"/>
        <end position="20"/>
    </location>
</feature>
<dbReference type="GO" id="GO:0030198">
    <property type="term" value="P:extracellular matrix organization"/>
    <property type="evidence" value="ECO:0007669"/>
    <property type="project" value="TreeGrafter"/>
</dbReference>
<feature type="binding site" evidence="9">
    <location>
        <position position="357"/>
    </location>
    <ligand>
        <name>Ca(2+)</name>
        <dbReference type="ChEBI" id="CHEBI:29108"/>
        <label>5</label>
    </ligand>
</feature>
<dbReference type="PANTHER" id="PTHR10201:SF294">
    <property type="entry name" value="MATRIX METALLOPROTEINASE 16"/>
    <property type="match status" value="1"/>
</dbReference>
<keyword evidence="15" id="KW-1185">Reference proteome</keyword>
<dbReference type="GO" id="GO:0030574">
    <property type="term" value="P:collagen catabolic process"/>
    <property type="evidence" value="ECO:0007669"/>
    <property type="project" value="TreeGrafter"/>
</dbReference>
<dbReference type="PROSITE" id="PS51642">
    <property type="entry name" value="HEMOPEXIN_2"/>
    <property type="match status" value="1"/>
</dbReference>
<dbReference type="EMBL" id="JAIZAY010000004">
    <property type="protein sequence ID" value="KAJ8042924.1"/>
    <property type="molecule type" value="Genomic_DNA"/>
</dbReference>
<dbReference type="Pfam" id="PF00413">
    <property type="entry name" value="Peptidase_M10"/>
    <property type="match status" value="1"/>
</dbReference>
<feature type="binding site" evidence="9">
    <location>
        <position position="187"/>
    </location>
    <ligand>
        <name>Zn(2+)</name>
        <dbReference type="ChEBI" id="CHEBI:29105"/>
        <label>1</label>
    </ligand>
</feature>
<feature type="binding site" evidence="9">
    <location>
        <position position="452"/>
    </location>
    <ligand>
        <name>Ca(2+)</name>
        <dbReference type="ChEBI" id="CHEBI:29108"/>
        <label>5</label>
    </ligand>
</feature>